<gene>
    <name evidence="2" type="ORF">Cph01nite_30000</name>
</gene>
<proteinExistence type="predicted"/>
<dbReference type="Proteomes" id="UP000614741">
    <property type="component" value="Unassembled WGS sequence"/>
</dbReference>
<reference evidence="2 3" key="1">
    <citation type="submission" date="2021-01" db="EMBL/GenBank/DDBJ databases">
        <title>Whole genome shotgun sequence of Cellulomonas phragmiteti NBRC 110785.</title>
        <authorList>
            <person name="Komaki H."/>
            <person name="Tamura T."/>
        </authorList>
    </citation>
    <scope>NUCLEOTIDE SEQUENCE [LARGE SCALE GENOMIC DNA]</scope>
    <source>
        <strain evidence="2 3">NBRC 110785</strain>
    </source>
</reference>
<feature type="transmembrane region" description="Helical" evidence="1">
    <location>
        <begin position="181"/>
        <end position="199"/>
    </location>
</feature>
<keyword evidence="1" id="KW-1133">Transmembrane helix</keyword>
<feature type="transmembrane region" description="Helical" evidence="1">
    <location>
        <begin position="12"/>
        <end position="34"/>
    </location>
</feature>
<feature type="transmembrane region" description="Helical" evidence="1">
    <location>
        <begin position="153"/>
        <end position="174"/>
    </location>
</feature>
<feature type="transmembrane region" description="Helical" evidence="1">
    <location>
        <begin position="229"/>
        <end position="249"/>
    </location>
</feature>
<feature type="transmembrane region" description="Helical" evidence="1">
    <location>
        <begin position="288"/>
        <end position="310"/>
    </location>
</feature>
<sequence length="521" mass="52678">MAVGLRRDRVRIPVWALAVGGLIAYFGAAIPVAYPDAAALQTRAEIMKEPSGAFMTGPGYGLDDYTFGVLLANEMLGMVAVAVAVMSIFLVVRHTRAEEEAGRADLVRAGVVGRDAPLAAALVLLVVANAAVALVLLGALLANGLAPVDSGAVAAGVAVVGLVFGGVAAVTAQLSEHARTASGAAGGLLGLAYVLRGVGDAAQQGGSALSWASPIGWAQQTRAFVDLRWWPLLLGVALCVVLVVAAFALTARRDVGAGLVAARRGRADARRTLLSPVGLTWRTERAAIAWWGVGLGVFAVLTGSMAQGIVDSFEAQPQLAEVFGGASADDVLGSTLSAFLTFFAMAVAVYAVVSVNRLGREEDEGRTGVVLATAVSRPAWLRGSLLVTVVGSAALLLVSGLGLGAGAAVSVGDPGLAGPFAVGSLAYLPLVLCFAGLAAVAHGWRAGTWWVWALLVASILVGLYGPLFRLPDAVLDAAPFALVARVPSESVSVGALVATAATALVLAAVATAGLGRRDVSS</sequence>
<feature type="transmembrane region" description="Helical" evidence="1">
    <location>
        <begin position="449"/>
        <end position="470"/>
    </location>
</feature>
<organism evidence="2 3">
    <name type="scientific">Cellulomonas phragmiteti</name>
    <dbReference type="NCBI Taxonomy" id="478780"/>
    <lineage>
        <taxon>Bacteria</taxon>
        <taxon>Bacillati</taxon>
        <taxon>Actinomycetota</taxon>
        <taxon>Actinomycetes</taxon>
        <taxon>Micrococcales</taxon>
        <taxon>Cellulomonadaceae</taxon>
        <taxon>Cellulomonas</taxon>
    </lineage>
</organism>
<accession>A0ABQ4DPH1</accession>
<feature type="transmembrane region" description="Helical" evidence="1">
    <location>
        <begin position="116"/>
        <end position="141"/>
    </location>
</feature>
<evidence type="ECO:0000313" key="2">
    <source>
        <dbReference type="EMBL" id="GIG41238.1"/>
    </source>
</evidence>
<feature type="transmembrane region" description="Helical" evidence="1">
    <location>
        <begin position="490"/>
        <end position="515"/>
    </location>
</feature>
<feature type="transmembrane region" description="Helical" evidence="1">
    <location>
        <begin position="330"/>
        <end position="353"/>
    </location>
</feature>
<evidence type="ECO:0000313" key="3">
    <source>
        <dbReference type="Proteomes" id="UP000614741"/>
    </source>
</evidence>
<feature type="transmembrane region" description="Helical" evidence="1">
    <location>
        <begin position="385"/>
        <end position="408"/>
    </location>
</feature>
<keyword evidence="1" id="KW-0812">Transmembrane</keyword>
<feature type="transmembrane region" description="Helical" evidence="1">
    <location>
        <begin position="75"/>
        <end position="95"/>
    </location>
</feature>
<evidence type="ECO:0000256" key="1">
    <source>
        <dbReference type="SAM" id="Phobius"/>
    </source>
</evidence>
<keyword evidence="1" id="KW-0472">Membrane</keyword>
<name>A0ABQ4DPH1_9CELL</name>
<keyword evidence="3" id="KW-1185">Reference proteome</keyword>
<feature type="transmembrane region" description="Helical" evidence="1">
    <location>
        <begin position="420"/>
        <end position="442"/>
    </location>
</feature>
<dbReference type="EMBL" id="BONP01000022">
    <property type="protein sequence ID" value="GIG41238.1"/>
    <property type="molecule type" value="Genomic_DNA"/>
</dbReference>
<comment type="caution">
    <text evidence="2">The sequence shown here is derived from an EMBL/GenBank/DDBJ whole genome shotgun (WGS) entry which is preliminary data.</text>
</comment>
<protein>
    <submittedName>
        <fullName evidence="2">ABC transporter</fullName>
    </submittedName>
</protein>